<organism evidence="8">
    <name type="scientific">Oppiella nova</name>
    <dbReference type="NCBI Taxonomy" id="334625"/>
    <lineage>
        <taxon>Eukaryota</taxon>
        <taxon>Metazoa</taxon>
        <taxon>Ecdysozoa</taxon>
        <taxon>Arthropoda</taxon>
        <taxon>Chelicerata</taxon>
        <taxon>Arachnida</taxon>
        <taxon>Acari</taxon>
        <taxon>Acariformes</taxon>
        <taxon>Sarcoptiformes</taxon>
        <taxon>Oribatida</taxon>
        <taxon>Brachypylina</taxon>
        <taxon>Oppioidea</taxon>
        <taxon>Oppiidae</taxon>
        <taxon>Oppiella</taxon>
    </lineage>
</organism>
<evidence type="ECO:0000313" key="9">
    <source>
        <dbReference type="Proteomes" id="UP000728032"/>
    </source>
</evidence>
<dbReference type="EC" id="3.6.4.13" evidence="5"/>
<evidence type="ECO:0000256" key="5">
    <source>
        <dbReference type="RuleBase" id="RU365068"/>
    </source>
</evidence>
<sequence>MHLMESMDTNSDSLILNIFHSNESPNKKAKLRQKVQKKAIHKKNTDNSAEDNADTDGRTSPDRSWMDRTSSRPDRRPPGGDRRADKRADNRFSYAKLNSRLFDSASQDVPPIHIVDTKSRVEPVFSSHNYSELSLHPYLVKCLSDRLSISETTSVQQNSIPALMSGSDALIKSMTGSGKTLAFAVPVVQDLQSLAPPIGRSDGVHALVIVPTRELALQCYECFSVLCQSFKRLVTGYLCGGEKKKSEKARIRKGINILVTTPGRLLDHMQSTGNLRLNRVKWFVVDEADRLLEAGFEESVKKVMDHLYSVCTVRPQTVLLSATLTPGVERLAGMSLNEPQ</sequence>
<dbReference type="Gene3D" id="3.40.50.300">
    <property type="entry name" value="P-loop containing nucleotide triphosphate hydrolases"/>
    <property type="match status" value="1"/>
</dbReference>
<dbReference type="GO" id="GO:0016787">
    <property type="term" value="F:hydrolase activity"/>
    <property type="evidence" value="ECO:0007669"/>
    <property type="project" value="UniProtKB-KW"/>
</dbReference>
<dbReference type="CDD" id="cd17949">
    <property type="entry name" value="DEADc_DDX31"/>
    <property type="match status" value="1"/>
</dbReference>
<dbReference type="InterPro" id="IPR000629">
    <property type="entry name" value="RNA-helicase_DEAD-box_CS"/>
</dbReference>
<comment type="similarity">
    <text evidence="4">Belongs to the DEAD box helicase family.</text>
</comment>
<keyword evidence="5" id="KW-0694">RNA-binding</keyword>
<dbReference type="AlphaFoldDB" id="A0A7R9ML47"/>
<keyword evidence="3 4" id="KW-0067">ATP-binding</keyword>
<evidence type="ECO:0000256" key="6">
    <source>
        <dbReference type="SAM" id="MobiDB-lite"/>
    </source>
</evidence>
<dbReference type="InterPro" id="IPR014001">
    <property type="entry name" value="Helicase_ATP-bd"/>
</dbReference>
<dbReference type="OrthoDB" id="422663at2759"/>
<dbReference type="EMBL" id="CAJPVJ010026597">
    <property type="protein sequence ID" value="CAG2179307.1"/>
    <property type="molecule type" value="Genomic_DNA"/>
</dbReference>
<dbReference type="InterPro" id="IPR027417">
    <property type="entry name" value="P-loop_NTPase"/>
</dbReference>
<dbReference type="Proteomes" id="UP000728032">
    <property type="component" value="Unassembled WGS sequence"/>
</dbReference>
<dbReference type="GO" id="GO:0003724">
    <property type="term" value="F:RNA helicase activity"/>
    <property type="evidence" value="ECO:0007669"/>
    <property type="project" value="UniProtKB-EC"/>
</dbReference>
<evidence type="ECO:0000259" key="7">
    <source>
        <dbReference type="PROSITE" id="PS51192"/>
    </source>
</evidence>
<reference evidence="8" key="1">
    <citation type="submission" date="2020-11" db="EMBL/GenBank/DDBJ databases">
        <authorList>
            <person name="Tran Van P."/>
        </authorList>
    </citation>
    <scope>NUCLEOTIDE SEQUENCE</scope>
</reference>
<dbReference type="PANTHER" id="PTHR24031">
    <property type="entry name" value="RNA HELICASE"/>
    <property type="match status" value="1"/>
</dbReference>
<accession>A0A7R9ML47</accession>
<keyword evidence="4" id="KW-0347">Helicase</keyword>
<dbReference type="PROSITE" id="PS51192">
    <property type="entry name" value="HELICASE_ATP_BIND_1"/>
    <property type="match status" value="1"/>
</dbReference>
<evidence type="ECO:0000256" key="4">
    <source>
        <dbReference type="RuleBase" id="RU000492"/>
    </source>
</evidence>
<evidence type="ECO:0000256" key="2">
    <source>
        <dbReference type="ARBA" id="ARBA00022801"/>
    </source>
</evidence>
<comment type="function">
    <text evidence="5">RNA helicase.</text>
</comment>
<dbReference type="SUPFAM" id="SSF52540">
    <property type="entry name" value="P-loop containing nucleoside triphosphate hydrolases"/>
    <property type="match status" value="1"/>
</dbReference>
<dbReference type="SMART" id="SM00487">
    <property type="entry name" value="DEXDc"/>
    <property type="match status" value="1"/>
</dbReference>
<keyword evidence="1 4" id="KW-0547">Nucleotide-binding</keyword>
<dbReference type="PROSITE" id="PS00039">
    <property type="entry name" value="DEAD_ATP_HELICASE"/>
    <property type="match status" value="1"/>
</dbReference>
<keyword evidence="2 4" id="KW-0378">Hydrolase</keyword>
<evidence type="ECO:0000256" key="1">
    <source>
        <dbReference type="ARBA" id="ARBA00022741"/>
    </source>
</evidence>
<gene>
    <name evidence="8" type="ORF">ONB1V03_LOCUS18731</name>
</gene>
<protein>
    <recommendedName>
        <fullName evidence="5">ATP-dependent RNA helicase</fullName>
        <ecNumber evidence="5">3.6.4.13</ecNumber>
    </recommendedName>
</protein>
<dbReference type="GO" id="GO:0003723">
    <property type="term" value="F:RNA binding"/>
    <property type="evidence" value="ECO:0007669"/>
    <property type="project" value="UniProtKB-UniRule"/>
</dbReference>
<dbReference type="Pfam" id="PF00270">
    <property type="entry name" value="DEAD"/>
    <property type="match status" value="1"/>
</dbReference>
<evidence type="ECO:0000313" key="8">
    <source>
        <dbReference type="EMBL" id="CAD7662171.1"/>
    </source>
</evidence>
<evidence type="ECO:0000256" key="3">
    <source>
        <dbReference type="ARBA" id="ARBA00022840"/>
    </source>
</evidence>
<feature type="region of interest" description="Disordered" evidence="6">
    <location>
        <begin position="22"/>
        <end position="90"/>
    </location>
</feature>
<dbReference type="InterPro" id="IPR011545">
    <property type="entry name" value="DEAD/DEAH_box_helicase_dom"/>
</dbReference>
<proteinExistence type="inferred from homology"/>
<feature type="compositionally biased region" description="Basic and acidic residues" evidence="6">
    <location>
        <begin position="55"/>
        <end position="90"/>
    </location>
</feature>
<feature type="domain" description="Helicase ATP-binding" evidence="7">
    <location>
        <begin position="160"/>
        <end position="340"/>
    </location>
</feature>
<feature type="non-terminal residue" evidence="8">
    <location>
        <position position="1"/>
    </location>
</feature>
<feature type="compositionally biased region" description="Basic residues" evidence="6">
    <location>
        <begin position="27"/>
        <end position="42"/>
    </location>
</feature>
<comment type="domain">
    <text evidence="5">The Q motif is unique to and characteristic of the DEAD box family of RNA helicases and controls ATP binding and hydrolysis.</text>
</comment>
<dbReference type="GO" id="GO:0005524">
    <property type="term" value="F:ATP binding"/>
    <property type="evidence" value="ECO:0007669"/>
    <property type="project" value="UniProtKB-UniRule"/>
</dbReference>
<keyword evidence="9" id="KW-1185">Reference proteome</keyword>
<name>A0A7R9ML47_9ACAR</name>
<dbReference type="EMBL" id="OC941422">
    <property type="protein sequence ID" value="CAD7662171.1"/>
    <property type="molecule type" value="Genomic_DNA"/>
</dbReference>
<comment type="catalytic activity">
    <reaction evidence="5">
        <text>ATP + H2O = ADP + phosphate + H(+)</text>
        <dbReference type="Rhea" id="RHEA:13065"/>
        <dbReference type="ChEBI" id="CHEBI:15377"/>
        <dbReference type="ChEBI" id="CHEBI:15378"/>
        <dbReference type="ChEBI" id="CHEBI:30616"/>
        <dbReference type="ChEBI" id="CHEBI:43474"/>
        <dbReference type="ChEBI" id="CHEBI:456216"/>
        <dbReference type="EC" id="3.6.4.13"/>
    </reaction>
</comment>